<dbReference type="GO" id="GO:0045892">
    <property type="term" value="P:negative regulation of DNA-templated transcription"/>
    <property type="evidence" value="ECO:0007669"/>
    <property type="project" value="UniProtKB-ARBA"/>
</dbReference>
<proteinExistence type="predicted"/>
<protein>
    <submittedName>
        <fullName evidence="6">TetR family transcriptional regulator</fullName>
    </submittedName>
</protein>
<dbReference type="SUPFAM" id="SSF46689">
    <property type="entry name" value="Homeodomain-like"/>
    <property type="match status" value="1"/>
</dbReference>
<feature type="DNA-binding region" description="H-T-H motif" evidence="4">
    <location>
        <begin position="39"/>
        <end position="58"/>
    </location>
</feature>
<keyword evidence="1" id="KW-0805">Transcription regulation</keyword>
<dbReference type="PRINTS" id="PR00455">
    <property type="entry name" value="HTHTETR"/>
</dbReference>
<evidence type="ECO:0000256" key="1">
    <source>
        <dbReference type="ARBA" id="ARBA00023015"/>
    </source>
</evidence>
<name>A0A8J3M3S9_9ACTN</name>
<dbReference type="AlphaFoldDB" id="A0A8J3M3S9"/>
<organism evidence="6 7">
    <name type="scientific">Planotetraspora kaengkrachanensis</name>
    <dbReference type="NCBI Taxonomy" id="575193"/>
    <lineage>
        <taxon>Bacteria</taxon>
        <taxon>Bacillati</taxon>
        <taxon>Actinomycetota</taxon>
        <taxon>Actinomycetes</taxon>
        <taxon>Streptosporangiales</taxon>
        <taxon>Streptosporangiaceae</taxon>
        <taxon>Planotetraspora</taxon>
    </lineage>
</organism>
<reference evidence="6 7" key="1">
    <citation type="submission" date="2021-01" db="EMBL/GenBank/DDBJ databases">
        <title>Whole genome shotgun sequence of Planotetraspora kaengkrachanensis NBRC 104272.</title>
        <authorList>
            <person name="Komaki H."/>
            <person name="Tamura T."/>
        </authorList>
    </citation>
    <scope>NUCLEOTIDE SEQUENCE [LARGE SCALE GENOMIC DNA]</scope>
    <source>
        <strain evidence="6 7">NBRC 104272</strain>
    </source>
</reference>
<sequence length="199" mass="21766">MSNLLDVSSSEIEQDDPKRSAVLTAALGLFSRYGFQKTSMEEVAKAAGISRPGLYLLFPNKEQLYRATMQGVMERAQQAMEACFADETLGFEERTVAALDALMGQYVETQVARDLSELLENSGPQLGSMFHDYQEKARATISAQVESLTPPGVLTAGLSADDVMDLLFSAALTWKQTSADRAEFRDRVGRAVRLISRGG</sequence>
<dbReference type="Proteomes" id="UP000630097">
    <property type="component" value="Unassembled WGS sequence"/>
</dbReference>
<keyword evidence="2 4" id="KW-0238">DNA-binding</keyword>
<evidence type="ECO:0000256" key="4">
    <source>
        <dbReference type="PROSITE-ProRule" id="PRU00335"/>
    </source>
</evidence>
<dbReference type="GO" id="GO:0000976">
    <property type="term" value="F:transcription cis-regulatory region binding"/>
    <property type="evidence" value="ECO:0007669"/>
    <property type="project" value="TreeGrafter"/>
</dbReference>
<dbReference type="PANTHER" id="PTHR30055:SF146">
    <property type="entry name" value="HTH-TYPE TRANSCRIPTIONAL DUAL REGULATOR CECR"/>
    <property type="match status" value="1"/>
</dbReference>
<evidence type="ECO:0000256" key="2">
    <source>
        <dbReference type="ARBA" id="ARBA00023125"/>
    </source>
</evidence>
<dbReference type="InterPro" id="IPR009057">
    <property type="entry name" value="Homeodomain-like_sf"/>
</dbReference>
<accession>A0A8J3M3S9</accession>
<evidence type="ECO:0000259" key="5">
    <source>
        <dbReference type="PROSITE" id="PS50977"/>
    </source>
</evidence>
<dbReference type="PROSITE" id="PS50977">
    <property type="entry name" value="HTH_TETR_2"/>
    <property type="match status" value="1"/>
</dbReference>
<dbReference type="GO" id="GO:0003700">
    <property type="term" value="F:DNA-binding transcription factor activity"/>
    <property type="evidence" value="ECO:0007669"/>
    <property type="project" value="TreeGrafter"/>
</dbReference>
<dbReference type="EMBL" id="BONV01000006">
    <property type="protein sequence ID" value="GIG78894.1"/>
    <property type="molecule type" value="Genomic_DNA"/>
</dbReference>
<dbReference type="FunFam" id="1.10.10.60:FF:000141">
    <property type="entry name" value="TetR family transcriptional regulator"/>
    <property type="match status" value="1"/>
</dbReference>
<comment type="caution">
    <text evidence="6">The sequence shown here is derived from an EMBL/GenBank/DDBJ whole genome shotgun (WGS) entry which is preliminary data.</text>
</comment>
<keyword evidence="3" id="KW-0804">Transcription</keyword>
<evidence type="ECO:0000256" key="3">
    <source>
        <dbReference type="ARBA" id="ARBA00023163"/>
    </source>
</evidence>
<evidence type="ECO:0000313" key="7">
    <source>
        <dbReference type="Proteomes" id="UP000630097"/>
    </source>
</evidence>
<evidence type="ECO:0000313" key="6">
    <source>
        <dbReference type="EMBL" id="GIG78894.1"/>
    </source>
</evidence>
<gene>
    <name evidence="6" type="ORF">Pka01_20210</name>
</gene>
<keyword evidence="7" id="KW-1185">Reference proteome</keyword>
<dbReference type="Pfam" id="PF00440">
    <property type="entry name" value="TetR_N"/>
    <property type="match status" value="1"/>
</dbReference>
<dbReference type="PANTHER" id="PTHR30055">
    <property type="entry name" value="HTH-TYPE TRANSCRIPTIONAL REGULATOR RUTR"/>
    <property type="match status" value="1"/>
</dbReference>
<feature type="domain" description="HTH tetR-type" evidence="5">
    <location>
        <begin position="16"/>
        <end position="76"/>
    </location>
</feature>
<dbReference type="InterPro" id="IPR050109">
    <property type="entry name" value="HTH-type_TetR-like_transc_reg"/>
</dbReference>
<dbReference type="InterPro" id="IPR001647">
    <property type="entry name" value="HTH_TetR"/>
</dbReference>
<dbReference type="Gene3D" id="1.10.357.10">
    <property type="entry name" value="Tetracycline Repressor, domain 2"/>
    <property type="match status" value="1"/>
</dbReference>